<dbReference type="PRINTS" id="PR00080">
    <property type="entry name" value="SDRFAMILY"/>
</dbReference>
<dbReference type="InterPro" id="IPR002347">
    <property type="entry name" value="SDR_fam"/>
</dbReference>
<dbReference type="EMBL" id="UOEM01000062">
    <property type="protein sequence ID" value="VAW13508.1"/>
    <property type="molecule type" value="Genomic_DNA"/>
</dbReference>
<keyword evidence="2" id="KW-0560">Oxidoreductase</keyword>
<accession>A0A3B0T679</accession>
<comment type="similarity">
    <text evidence="1">Belongs to the short-chain dehydrogenases/reductases (SDR) family.</text>
</comment>
<dbReference type="AlphaFoldDB" id="A0A3B0T679"/>
<dbReference type="Pfam" id="PF00106">
    <property type="entry name" value="adh_short"/>
    <property type="match status" value="1"/>
</dbReference>
<evidence type="ECO:0000256" key="2">
    <source>
        <dbReference type="ARBA" id="ARBA00023002"/>
    </source>
</evidence>
<evidence type="ECO:0000256" key="1">
    <source>
        <dbReference type="ARBA" id="ARBA00006484"/>
    </source>
</evidence>
<sequence>MTEKNIENGASGTALVTAAGRRIGKAIALDLGRQGYNVAVHFHTSASEANAVAAEIRGMGVKSTVFKADLGNTDAVLDLVPRAAKALGAITCLVNNASIFEPDDVATITPASWDAHLDINLRAPTLLARAFADQLPGGIQGNIVNLIDERVLRPNPQFMSYFASKFGLWGLTQTMAQGFGAKIRVNGIGPGPTLKNSRQTEAQFAKVQSRLLLGYGPTLEDITRTLRFILQTPALTGQMIALDSGQHLAWQTPDLERSDG</sequence>
<reference evidence="3" key="1">
    <citation type="submission" date="2018-06" db="EMBL/GenBank/DDBJ databases">
        <authorList>
            <person name="Zhirakovskaya E."/>
        </authorList>
    </citation>
    <scope>NUCLEOTIDE SEQUENCE</scope>
</reference>
<dbReference type="PANTHER" id="PTHR43639">
    <property type="entry name" value="OXIDOREDUCTASE, SHORT-CHAIN DEHYDROGENASE/REDUCTASE FAMILY (AFU_ORTHOLOGUE AFUA_5G02870)"/>
    <property type="match status" value="1"/>
</dbReference>
<dbReference type="GO" id="GO:0016491">
    <property type="term" value="F:oxidoreductase activity"/>
    <property type="evidence" value="ECO:0007669"/>
    <property type="project" value="UniProtKB-KW"/>
</dbReference>
<evidence type="ECO:0000313" key="3">
    <source>
        <dbReference type="EMBL" id="VAW13508.1"/>
    </source>
</evidence>
<gene>
    <name evidence="3" type="ORF">MNBD_ALPHA09-1736</name>
</gene>
<dbReference type="NCBIfam" id="NF006597">
    <property type="entry name" value="PRK09134.1"/>
    <property type="match status" value="1"/>
</dbReference>
<dbReference type="InterPro" id="IPR036291">
    <property type="entry name" value="NAD(P)-bd_dom_sf"/>
</dbReference>
<protein>
    <submittedName>
        <fullName evidence="3">FolM Alternative dihydrofolate reductase 1</fullName>
    </submittedName>
</protein>
<organism evidence="3">
    <name type="scientific">hydrothermal vent metagenome</name>
    <dbReference type="NCBI Taxonomy" id="652676"/>
    <lineage>
        <taxon>unclassified sequences</taxon>
        <taxon>metagenomes</taxon>
        <taxon>ecological metagenomes</taxon>
    </lineage>
</organism>
<dbReference type="PANTHER" id="PTHR43639:SF1">
    <property type="entry name" value="SHORT-CHAIN DEHYDROGENASE_REDUCTASE FAMILY PROTEIN"/>
    <property type="match status" value="1"/>
</dbReference>
<proteinExistence type="inferred from homology"/>
<dbReference type="Gene3D" id="3.40.50.720">
    <property type="entry name" value="NAD(P)-binding Rossmann-like Domain"/>
    <property type="match status" value="1"/>
</dbReference>
<dbReference type="SUPFAM" id="SSF51735">
    <property type="entry name" value="NAD(P)-binding Rossmann-fold domains"/>
    <property type="match status" value="1"/>
</dbReference>
<name>A0A3B0T679_9ZZZZ</name>
<dbReference type="PRINTS" id="PR00081">
    <property type="entry name" value="GDHRDH"/>
</dbReference>